<comment type="caution">
    <text evidence="11">The sequence shown here is derived from an EMBL/GenBank/DDBJ whole genome shotgun (WGS) entry which is preliminary data.</text>
</comment>
<sequence>MTRQEVAVARSHVEAWKEVVSGSHDFVLILEDDAWFKPGARTAIDRGWRAALGRFADNERPQLLYLSYSDAGGTAVRHEVCADLFRPVRGLWFLSGYVLSREGAAALLRAMPVVGPVDLWMNYRFPEVKALALSRPAIAQRHDVTSDNAYSMMPFLARAGIVDGVSEAKPTGGAVCGPVLAWSGGRENECLAMALSMLGMRVRAFDGHEVPMDHRELSEVLKTFDALIDPPLAPAALTAAAADDRFLWLREADARAPDVVDSLLLPPRRSAVLRLNDQGGGTWRDICSLLQVSEPVAPFPSGVPREFRMFRDGRLPTDLNVEAPSRRESMPIDDSPWALPTSSRWRPSRKKDSIPNSSGCVVVEATMSEISPEFRVLTETFPGNLSSFAAGGLEHREDGVRVVIDVCKGEGRPYQSGAFVSARSFSYGRFQAQIQAVSGSGLVTGFFLHRGSPRQEIDIEFAGSDPRRMLTNVFFNPGDEGTEMDYGYRGSPCWIDLGFDATEGVHEYAIDWRPDRVTWLVDRAVVHERASWDPTPIPHLAMRVYGNVWAPRSEELAGRVDERALPASASFRNVVVAD</sequence>
<feature type="region of interest" description="Disordered" evidence="9">
    <location>
        <begin position="325"/>
        <end position="356"/>
    </location>
</feature>
<dbReference type="PANTHER" id="PTHR31062">
    <property type="entry name" value="XYLOGLUCAN ENDOTRANSGLUCOSYLASE/HYDROLASE PROTEIN 8-RELATED"/>
    <property type="match status" value="1"/>
</dbReference>
<dbReference type="EC" id="3.2.1.73" evidence="2"/>
<keyword evidence="12" id="KW-1185">Reference proteome</keyword>
<dbReference type="Pfam" id="PF00722">
    <property type="entry name" value="Glyco_hydro_16"/>
    <property type="match status" value="1"/>
</dbReference>
<proteinExistence type="predicted"/>
<gene>
    <name evidence="11" type="ORF">ACFO3F_09085</name>
</gene>
<dbReference type="PRINTS" id="PR00737">
    <property type="entry name" value="GLHYDRLASE16"/>
</dbReference>
<dbReference type="PROSITE" id="PS51762">
    <property type="entry name" value="GH16_2"/>
    <property type="match status" value="1"/>
</dbReference>
<evidence type="ECO:0000256" key="8">
    <source>
        <dbReference type="ARBA" id="ARBA00031665"/>
    </source>
</evidence>
<evidence type="ECO:0000256" key="2">
    <source>
        <dbReference type="ARBA" id="ARBA00012690"/>
    </source>
</evidence>
<evidence type="ECO:0000259" key="10">
    <source>
        <dbReference type="PROSITE" id="PS51762"/>
    </source>
</evidence>
<dbReference type="InterPro" id="IPR044791">
    <property type="entry name" value="Beta-glucanase/XTH"/>
</dbReference>
<evidence type="ECO:0000256" key="3">
    <source>
        <dbReference type="ARBA" id="ARBA00014569"/>
    </source>
</evidence>
<feature type="domain" description="GH16" evidence="10">
    <location>
        <begin position="347"/>
        <end position="571"/>
    </location>
</feature>
<dbReference type="Gene3D" id="2.60.120.200">
    <property type="match status" value="1"/>
</dbReference>
<name>A0ABV9DAI1_9MICO</name>
<evidence type="ECO:0000256" key="1">
    <source>
        <dbReference type="ARBA" id="ARBA00000481"/>
    </source>
</evidence>
<organism evidence="11 12">
    <name type="scientific">Georgenia faecalis</name>
    <dbReference type="NCBI Taxonomy" id="2483799"/>
    <lineage>
        <taxon>Bacteria</taxon>
        <taxon>Bacillati</taxon>
        <taxon>Actinomycetota</taxon>
        <taxon>Actinomycetes</taxon>
        <taxon>Micrococcales</taxon>
        <taxon>Bogoriellaceae</taxon>
        <taxon>Georgenia</taxon>
    </lineage>
</organism>
<dbReference type="InterPro" id="IPR008264">
    <property type="entry name" value="Beta_glucanase"/>
</dbReference>
<dbReference type="RefSeq" id="WP_222928782.1">
    <property type="nucleotide sequence ID" value="NZ_CP033325.1"/>
</dbReference>
<evidence type="ECO:0000256" key="7">
    <source>
        <dbReference type="ARBA" id="ARBA00029771"/>
    </source>
</evidence>
<keyword evidence="4" id="KW-0378">Hydrolase</keyword>
<evidence type="ECO:0000256" key="4">
    <source>
        <dbReference type="ARBA" id="ARBA00022801"/>
    </source>
</evidence>
<dbReference type="InterPro" id="IPR013320">
    <property type="entry name" value="ConA-like_dom_sf"/>
</dbReference>
<reference evidence="12" key="1">
    <citation type="journal article" date="2019" name="Int. J. Syst. Evol. Microbiol.">
        <title>The Global Catalogue of Microorganisms (GCM) 10K type strain sequencing project: providing services to taxonomists for standard genome sequencing and annotation.</title>
        <authorList>
            <consortium name="The Broad Institute Genomics Platform"/>
            <consortium name="The Broad Institute Genome Sequencing Center for Infectious Disease"/>
            <person name="Wu L."/>
            <person name="Ma J."/>
        </authorList>
    </citation>
    <scope>NUCLEOTIDE SEQUENCE [LARGE SCALE GENOMIC DNA]</scope>
    <source>
        <strain evidence="12">JCM 3369</strain>
    </source>
</reference>
<evidence type="ECO:0000256" key="6">
    <source>
        <dbReference type="ARBA" id="ARBA00029722"/>
    </source>
</evidence>
<dbReference type="Proteomes" id="UP001595955">
    <property type="component" value="Unassembled WGS sequence"/>
</dbReference>
<dbReference type="EMBL" id="JBHSGF010000005">
    <property type="protein sequence ID" value="MFC4555402.1"/>
    <property type="molecule type" value="Genomic_DNA"/>
</dbReference>
<protein>
    <recommendedName>
        <fullName evidence="3">Beta-glucanase</fullName>
        <ecNumber evidence="2">3.2.1.73</ecNumber>
    </recommendedName>
    <alternativeName>
        <fullName evidence="8">1,3-1,4-beta-D-glucan 4-glucanohydrolase</fullName>
    </alternativeName>
    <alternativeName>
        <fullName evidence="7">Endo-beta-1,3-1,4 glucanase</fullName>
    </alternativeName>
    <alternativeName>
        <fullName evidence="6">Lichenase</fullName>
    </alternativeName>
</protein>
<accession>A0ABV9DAI1</accession>
<evidence type="ECO:0000313" key="12">
    <source>
        <dbReference type="Proteomes" id="UP001595955"/>
    </source>
</evidence>
<dbReference type="InterPro" id="IPR002654">
    <property type="entry name" value="Glyco_trans_25"/>
</dbReference>
<keyword evidence="5" id="KW-0326">Glycosidase</keyword>
<evidence type="ECO:0000256" key="5">
    <source>
        <dbReference type="ARBA" id="ARBA00023295"/>
    </source>
</evidence>
<dbReference type="InterPro" id="IPR000757">
    <property type="entry name" value="Beta-glucanase-like"/>
</dbReference>
<dbReference type="Pfam" id="PF01755">
    <property type="entry name" value="Glyco_transf_25"/>
    <property type="match status" value="1"/>
</dbReference>
<evidence type="ECO:0000256" key="9">
    <source>
        <dbReference type="SAM" id="MobiDB-lite"/>
    </source>
</evidence>
<comment type="catalytic activity">
    <reaction evidence="1">
        <text>Hydrolysis of (1-&gt;4)-beta-D-glucosidic linkages in beta-D-glucans containing (1-&gt;3)- and (1-&gt;4)-bonds.</text>
        <dbReference type="EC" id="3.2.1.73"/>
    </reaction>
</comment>
<dbReference type="SUPFAM" id="SSF49899">
    <property type="entry name" value="Concanavalin A-like lectins/glucanases"/>
    <property type="match status" value="1"/>
</dbReference>
<evidence type="ECO:0000313" key="11">
    <source>
        <dbReference type="EMBL" id="MFC4555402.1"/>
    </source>
</evidence>